<dbReference type="PANTHER" id="PTHR23090:SF9">
    <property type="entry name" value="GLUTAMINE-DEPENDENT NAD(+) SYNTHETASE"/>
    <property type="match status" value="1"/>
</dbReference>
<comment type="similarity">
    <text evidence="2">Belongs to the IST1 family.</text>
</comment>
<dbReference type="InterPro" id="IPR036526">
    <property type="entry name" value="C-N_Hydrolase_sf"/>
</dbReference>
<dbReference type="GO" id="GO:0009435">
    <property type="term" value="P:NAD+ biosynthetic process"/>
    <property type="evidence" value="ECO:0007669"/>
    <property type="project" value="UniProtKB-UniPathway"/>
</dbReference>
<dbReference type="InterPro" id="IPR005061">
    <property type="entry name" value="Ist1"/>
</dbReference>
<feature type="compositionally biased region" description="Basic and acidic residues" evidence="11">
    <location>
        <begin position="843"/>
        <end position="853"/>
    </location>
</feature>
<evidence type="ECO:0000313" key="14">
    <source>
        <dbReference type="Proteomes" id="UP000509510"/>
    </source>
</evidence>
<dbReference type="GO" id="GO:0015031">
    <property type="term" value="P:protein transport"/>
    <property type="evidence" value="ECO:0007669"/>
    <property type="project" value="InterPro"/>
</dbReference>
<evidence type="ECO:0000256" key="10">
    <source>
        <dbReference type="ARBA" id="ARBA00052340"/>
    </source>
</evidence>
<dbReference type="KEGG" id="trg:TRUGW13939_08927"/>
<keyword evidence="8" id="KW-0520">NAD</keyword>
<dbReference type="CDD" id="cd00553">
    <property type="entry name" value="NAD_synthase"/>
    <property type="match status" value="1"/>
</dbReference>
<feature type="compositionally biased region" description="Basic and acidic residues" evidence="11">
    <location>
        <begin position="1064"/>
        <end position="1088"/>
    </location>
</feature>
<evidence type="ECO:0000256" key="4">
    <source>
        <dbReference type="ARBA" id="ARBA00012743"/>
    </source>
</evidence>
<feature type="compositionally biased region" description="Basic and acidic residues" evidence="11">
    <location>
        <begin position="1004"/>
        <end position="1018"/>
    </location>
</feature>
<evidence type="ECO:0000256" key="1">
    <source>
        <dbReference type="ARBA" id="ARBA00005188"/>
    </source>
</evidence>
<keyword evidence="14" id="KW-1185">Reference proteome</keyword>
<dbReference type="GO" id="GO:0005737">
    <property type="term" value="C:cytoplasm"/>
    <property type="evidence" value="ECO:0007669"/>
    <property type="project" value="InterPro"/>
</dbReference>
<evidence type="ECO:0000256" key="8">
    <source>
        <dbReference type="ARBA" id="ARBA00023027"/>
    </source>
</evidence>
<evidence type="ECO:0000256" key="3">
    <source>
        <dbReference type="ARBA" id="ARBA00007145"/>
    </source>
</evidence>
<feature type="region of interest" description="Disordered" evidence="11">
    <location>
        <begin position="972"/>
        <end position="1095"/>
    </location>
</feature>
<dbReference type="InterPro" id="IPR014445">
    <property type="entry name" value="Gln-dep_NAD_synthase"/>
</dbReference>
<dbReference type="RefSeq" id="XP_035347945.1">
    <property type="nucleotide sequence ID" value="XM_035492052.1"/>
</dbReference>
<protein>
    <recommendedName>
        <fullName evidence="4">NAD(+) synthase (glutamine-hydrolyzing)</fullName>
        <ecNumber evidence="4">6.3.5.1</ecNumber>
    </recommendedName>
    <alternativeName>
        <fullName evidence="9">NAD(+) synthase [glutamine-hydrolyzing]</fullName>
    </alternativeName>
</protein>
<feature type="compositionally biased region" description="Basic and acidic residues" evidence="11">
    <location>
        <begin position="1047"/>
        <end position="1057"/>
    </location>
</feature>
<dbReference type="Pfam" id="PF03398">
    <property type="entry name" value="Ist1"/>
    <property type="match status" value="2"/>
</dbReference>
<evidence type="ECO:0000256" key="5">
    <source>
        <dbReference type="ARBA" id="ARBA00022598"/>
    </source>
</evidence>
<feature type="region of interest" description="Disordered" evidence="11">
    <location>
        <begin position="813"/>
        <end position="862"/>
    </location>
</feature>
<dbReference type="AlphaFoldDB" id="A0A7H8R7N5"/>
<dbReference type="InterPro" id="IPR022310">
    <property type="entry name" value="NAD/GMP_synthase"/>
</dbReference>
<dbReference type="InterPro" id="IPR014729">
    <property type="entry name" value="Rossmann-like_a/b/a_fold"/>
</dbReference>
<dbReference type="SUPFAM" id="SSF56317">
    <property type="entry name" value="Carbon-nitrogen hydrolase"/>
    <property type="match status" value="1"/>
</dbReference>
<dbReference type="FunFam" id="3.60.110.10:FF:000003">
    <property type="entry name" value="Glutamine-dependent NAD(+) synthetase"/>
    <property type="match status" value="1"/>
</dbReference>
<dbReference type="EC" id="6.3.5.1" evidence="4"/>
<keyword evidence="5" id="KW-0436">Ligase</keyword>
<name>A0A7H8R7N5_TALRU</name>
<evidence type="ECO:0000256" key="9">
    <source>
        <dbReference type="ARBA" id="ARBA00030681"/>
    </source>
</evidence>
<dbReference type="EMBL" id="CP055902">
    <property type="protein sequence ID" value="QKX61771.1"/>
    <property type="molecule type" value="Genomic_DNA"/>
</dbReference>
<dbReference type="Gene3D" id="1.20.1260.60">
    <property type="entry name" value="Vacuolar protein sorting-associated protein Ist1"/>
    <property type="match status" value="1"/>
</dbReference>
<evidence type="ECO:0000259" key="12">
    <source>
        <dbReference type="PROSITE" id="PS50263"/>
    </source>
</evidence>
<evidence type="ECO:0000256" key="6">
    <source>
        <dbReference type="ARBA" id="ARBA00022741"/>
    </source>
</evidence>
<dbReference type="Gene3D" id="3.40.50.620">
    <property type="entry name" value="HUPs"/>
    <property type="match status" value="1"/>
</dbReference>
<dbReference type="OrthoDB" id="2020662at2759"/>
<dbReference type="GeneID" id="55996411"/>
<dbReference type="GO" id="GO:0003952">
    <property type="term" value="F:NAD+ synthase (glutamine-hydrolyzing) activity"/>
    <property type="evidence" value="ECO:0007669"/>
    <property type="project" value="UniProtKB-EC"/>
</dbReference>
<dbReference type="Pfam" id="PF02540">
    <property type="entry name" value="NAD_synthase"/>
    <property type="match status" value="1"/>
</dbReference>
<dbReference type="Pfam" id="PF00795">
    <property type="entry name" value="CN_hydrolase"/>
    <property type="match status" value="1"/>
</dbReference>
<evidence type="ECO:0000313" key="13">
    <source>
        <dbReference type="EMBL" id="QKX61771.1"/>
    </source>
</evidence>
<dbReference type="Gene3D" id="3.60.110.10">
    <property type="entry name" value="Carbon-nitrogen hydrolase"/>
    <property type="match status" value="1"/>
</dbReference>
<dbReference type="PANTHER" id="PTHR23090">
    <property type="entry name" value="NH 3 /GLUTAMINE-DEPENDENT NAD + SYNTHETASE"/>
    <property type="match status" value="1"/>
</dbReference>
<dbReference type="NCBIfam" id="TIGR00552">
    <property type="entry name" value="nadE"/>
    <property type="match status" value="1"/>
</dbReference>
<comment type="pathway">
    <text evidence="1">Cofactor biosynthesis; NAD(+) biosynthesis; NAD(+) from deamido-NAD(+) (L-Gln route): step 1/1.</text>
</comment>
<dbReference type="PROSITE" id="PS50263">
    <property type="entry name" value="CN_HYDROLASE"/>
    <property type="match status" value="1"/>
</dbReference>
<evidence type="ECO:0000256" key="2">
    <source>
        <dbReference type="ARBA" id="ARBA00005536"/>
    </source>
</evidence>
<comment type="similarity">
    <text evidence="3">In the C-terminal section; belongs to the NAD synthetase family.</text>
</comment>
<proteinExistence type="inferred from homology"/>
<dbReference type="InterPro" id="IPR003010">
    <property type="entry name" value="C-N_Hydrolase"/>
</dbReference>
<dbReference type="SUPFAM" id="SSF52402">
    <property type="entry name" value="Adenine nucleotide alpha hydrolases-like"/>
    <property type="match status" value="1"/>
</dbReference>
<dbReference type="HAMAP" id="MF_02090">
    <property type="entry name" value="NadE_glutamine_dep"/>
    <property type="match status" value="1"/>
</dbReference>
<dbReference type="InterPro" id="IPR042277">
    <property type="entry name" value="IST1-like"/>
</dbReference>
<keyword evidence="6" id="KW-0547">Nucleotide-binding</keyword>
<dbReference type="CDD" id="cd07570">
    <property type="entry name" value="GAT_Gln-NAD-synth"/>
    <property type="match status" value="1"/>
</dbReference>
<organism evidence="13 14">
    <name type="scientific">Talaromyces rugulosus</name>
    <name type="common">Penicillium rugulosum</name>
    <dbReference type="NCBI Taxonomy" id="121627"/>
    <lineage>
        <taxon>Eukaryota</taxon>
        <taxon>Fungi</taxon>
        <taxon>Dikarya</taxon>
        <taxon>Ascomycota</taxon>
        <taxon>Pezizomycotina</taxon>
        <taxon>Eurotiomycetes</taxon>
        <taxon>Eurotiomycetidae</taxon>
        <taxon>Eurotiales</taxon>
        <taxon>Trichocomaceae</taxon>
        <taxon>Talaromyces</taxon>
        <taxon>Talaromyces sect. Islandici</taxon>
    </lineage>
</organism>
<sequence length="1095" mass="122536">MGHFVTVATCNLNQWALDFEGNTKRIIESIHRAKAAGARLRVGPELEICGYGCLDHLLEQDLFLACWEMLERILTDESCRDILLDIGMPVQHRNVRYNCRVICLDGKILLIRPKMYLANDGNYREMRHFTPWCQPRVSEQYHLPRRIQTLQGATHVTFGDAVVSTPDTCIGAETCEELFTPDSPHTHMSLDGVEVITNSSGSHFTLRKLNTRLQLITEGTRKNGGIYLYANQQGCDGDRLYYDGCAMVVLNGEVVAQGSQFSLNDVEVVTATVDLEEVRAYRCSMARGFQAANSKYKYERIQTVFELSPPEMDLDLSMTPSIPLTPRYHSPEEEIALCSGCYLWDYLRRCGVAGYLVPLSGGIDSCATATIVFSMCRLVIEAVKAGNAQVIEDVKRIAKYTDKLPETPQELCNQIFHTVYMGMSKQSSKETRQRARDLSEAIGSYHVNLDIDEVYEAQKNLVKSTLKFDPKFKVEGGTAAENLMLQNIQARSRMVTAYEFAQILPTTRERPGGGSLLVLGSANVGESLRGYLTKYDCSSADINPIGSIDKSDLKRFIAWAEKEFDIPCLQEFLTAVPTAELEPITETYVQSDEVDMGMTYDELTTFGRLRKVNKLGPYGMFQKLVHEWGNERARQPGDGGPVLEPRQIADKVKRFFHYYAINRHKLTVLTPSIHFNDYSPEDNRFDLRPFLYPSFWQNWGFKKIDKEAKLQSTLRLLIPRLRLLQKKDNASSVAQRRELAQLLDNGRDASARIRVENVIATDIGVEVMEIVELYCELLLARAAVLDQIAFSDKGVQARNKAKEEAKQLFEAGAKTGGPAEHKDGGGGRGFGWFSSSRTTATKTPEKPQIKHQLESTGDESDQFDEENCYINPAIDEAAAAIFYSCPRFPREVKELTTLRTLLMERWGKEFATLAQENKAGVKLPDRLVKRLRVKPPSEELVESYLREIANAYGVVWPANQEIEGDIPELMQEEEDQPAPSSSPPPPPESGDIGNAPGPQTPRKNLPDMRLGSEADELSRATPPKDIGTHDVTGKSPVSVAKPGPRSDNPEPRVRIPGEKGNIAGEERPGGGLQRKDSKGIPDVDELSKRFAALKR</sequence>
<dbReference type="GO" id="GO:0005524">
    <property type="term" value="F:ATP binding"/>
    <property type="evidence" value="ECO:0007669"/>
    <property type="project" value="UniProtKB-KW"/>
</dbReference>
<evidence type="ECO:0000256" key="11">
    <source>
        <dbReference type="SAM" id="MobiDB-lite"/>
    </source>
</evidence>
<evidence type="ECO:0000256" key="7">
    <source>
        <dbReference type="ARBA" id="ARBA00022840"/>
    </source>
</evidence>
<gene>
    <name evidence="13" type="ORF">TRUGW13939_08927</name>
</gene>
<dbReference type="FunFam" id="3.40.50.620:FF:000036">
    <property type="entry name" value="Glutamine-dependent NAD(+) synthetase"/>
    <property type="match status" value="1"/>
</dbReference>
<accession>A0A7H8R7N5</accession>
<comment type="catalytic activity">
    <reaction evidence="10">
        <text>deamido-NAD(+) + L-glutamine + ATP + H2O = L-glutamate + AMP + diphosphate + NAD(+) + H(+)</text>
        <dbReference type="Rhea" id="RHEA:24384"/>
        <dbReference type="ChEBI" id="CHEBI:15377"/>
        <dbReference type="ChEBI" id="CHEBI:15378"/>
        <dbReference type="ChEBI" id="CHEBI:29985"/>
        <dbReference type="ChEBI" id="CHEBI:30616"/>
        <dbReference type="ChEBI" id="CHEBI:33019"/>
        <dbReference type="ChEBI" id="CHEBI:57540"/>
        <dbReference type="ChEBI" id="CHEBI:58359"/>
        <dbReference type="ChEBI" id="CHEBI:58437"/>
        <dbReference type="ChEBI" id="CHEBI:456215"/>
        <dbReference type="EC" id="6.3.5.1"/>
    </reaction>
</comment>
<feature type="domain" description="CN hydrolase" evidence="12">
    <location>
        <begin position="5"/>
        <end position="275"/>
    </location>
</feature>
<dbReference type="GO" id="GO:0004359">
    <property type="term" value="F:glutaminase activity"/>
    <property type="evidence" value="ECO:0007669"/>
    <property type="project" value="InterPro"/>
</dbReference>
<reference evidence="14" key="1">
    <citation type="submission" date="2020-06" db="EMBL/GenBank/DDBJ databases">
        <title>A chromosome-scale genome assembly of Talaromyces rugulosus W13939.</title>
        <authorList>
            <person name="Wang B."/>
            <person name="Guo L."/>
            <person name="Ye K."/>
            <person name="Wang L."/>
        </authorList>
    </citation>
    <scope>NUCLEOTIDE SEQUENCE [LARGE SCALE GENOMIC DNA]</scope>
    <source>
        <strain evidence="14">W13939</strain>
    </source>
</reference>
<dbReference type="UniPathway" id="UPA00253">
    <property type="reaction ID" value="UER00334"/>
</dbReference>
<keyword evidence="7" id="KW-0067">ATP-binding</keyword>
<dbReference type="InterPro" id="IPR003694">
    <property type="entry name" value="NAD_synthase"/>
</dbReference>
<dbReference type="Proteomes" id="UP000509510">
    <property type="component" value="Chromosome V"/>
</dbReference>